<reference evidence="1 2" key="1">
    <citation type="journal article" date="2019" name="Genome Biol. Evol.">
        <title>Whole-Genome Sequencing of the Giant Devil Catfish, Bagarius yarrelli.</title>
        <authorList>
            <person name="Jiang W."/>
            <person name="Lv Y."/>
            <person name="Cheng L."/>
            <person name="Yang K."/>
            <person name="Chao B."/>
            <person name="Wang X."/>
            <person name="Li Y."/>
            <person name="Pan X."/>
            <person name="You X."/>
            <person name="Zhang Y."/>
            <person name="Yang J."/>
            <person name="Li J."/>
            <person name="Zhang X."/>
            <person name="Liu S."/>
            <person name="Sun C."/>
            <person name="Yang J."/>
            <person name="Shi Q."/>
        </authorList>
    </citation>
    <scope>NUCLEOTIDE SEQUENCE [LARGE SCALE GENOMIC DNA]</scope>
    <source>
        <strain evidence="1">JWS20170419001</strain>
        <tissue evidence="1">Muscle</tissue>
    </source>
</reference>
<gene>
    <name evidence="1" type="ORF">Baya_10220</name>
</gene>
<proteinExistence type="predicted"/>
<evidence type="ECO:0000313" key="2">
    <source>
        <dbReference type="Proteomes" id="UP000319801"/>
    </source>
</evidence>
<name>A0A556UFF8_BAGYA</name>
<dbReference type="Proteomes" id="UP000319801">
    <property type="component" value="Unassembled WGS sequence"/>
</dbReference>
<protein>
    <submittedName>
        <fullName evidence="1">Uncharacterized protein</fullName>
    </submittedName>
</protein>
<evidence type="ECO:0000313" key="1">
    <source>
        <dbReference type="EMBL" id="TSO67493.1"/>
    </source>
</evidence>
<dbReference type="EMBL" id="VCAZ01000069">
    <property type="protein sequence ID" value="TSO67493.1"/>
    <property type="molecule type" value="Genomic_DNA"/>
</dbReference>
<sequence>MPATRETVLEELAAVQAWNKSAQSARKNSSLMAWCSLVGRKNTVQPLFPKELDAMSIATKDIAKPLLQFSASEELLEVVTHAVAKLDLAWPAVQKKAGTNAS</sequence>
<comment type="caution">
    <text evidence="1">The sequence shown here is derived from an EMBL/GenBank/DDBJ whole genome shotgun (WGS) entry which is preliminary data.</text>
</comment>
<dbReference type="AlphaFoldDB" id="A0A556UFF8"/>
<keyword evidence="2" id="KW-1185">Reference proteome</keyword>
<organism evidence="1 2">
    <name type="scientific">Bagarius yarrelli</name>
    <name type="common">Goonch</name>
    <name type="synonym">Bagrus yarrelli</name>
    <dbReference type="NCBI Taxonomy" id="175774"/>
    <lineage>
        <taxon>Eukaryota</taxon>
        <taxon>Metazoa</taxon>
        <taxon>Chordata</taxon>
        <taxon>Craniata</taxon>
        <taxon>Vertebrata</taxon>
        <taxon>Euteleostomi</taxon>
        <taxon>Actinopterygii</taxon>
        <taxon>Neopterygii</taxon>
        <taxon>Teleostei</taxon>
        <taxon>Ostariophysi</taxon>
        <taxon>Siluriformes</taxon>
        <taxon>Sisoridae</taxon>
        <taxon>Sisorinae</taxon>
        <taxon>Bagarius</taxon>
    </lineage>
</organism>
<accession>A0A556UFF8</accession>